<dbReference type="PANTHER" id="PTHR10133:SF27">
    <property type="entry name" value="DNA POLYMERASE NU"/>
    <property type="match status" value="1"/>
</dbReference>
<dbReference type="InterPro" id="IPR043502">
    <property type="entry name" value="DNA/RNA_pol_sf"/>
</dbReference>
<name>A0AAD7YWQ0_MYTSE</name>
<dbReference type="GO" id="GO:0003887">
    <property type="term" value="F:DNA-directed DNA polymerase activity"/>
    <property type="evidence" value="ECO:0007669"/>
    <property type="project" value="InterPro"/>
</dbReference>
<dbReference type="InterPro" id="IPR001098">
    <property type="entry name" value="DNA-dir_DNA_pol_A_palm_dom"/>
</dbReference>
<accession>A0AAD7YWQ0</accession>
<organism evidence="4 5">
    <name type="scientific">Mythimna separata</name>
    <name type="common">Oriental armyworm</name>
    <name type="synonym">Pseudaletia separata</name>
    <dbReference type="NCBI Taxonomy" id="271217"/>
    <lineage>
        <taxon>Eukaryota</taxon>
        <taxon>Metazoa</taxon>
        <taxon>Ecdysozoa</taxon>
        <taxon>Arthropoda</taxon>
        <taxon>Hexapoda</taxon>
        <taxon>Insecta</taxon>
        <taxon>Pterygota</taxon>
        <taxon>Neoptera</taxon>
        <taxon>Endopterygota</taxon>
        <taxon>Lepidoptera</taxon>
        <taxon>Glossata</taxon>
        <taxon>Ditrysia</taxon>
        <taxon>Noctuoidea</taxon>
        <taxon>Noctuidae</taxon>
        <taxon>Noctuinae</taxon>
        <taxon>Hadenini</taxon>
        <taxon>Mythimna</taxon>
    </lineage>
</organism>
<evidence type="ECO:0000313" key="4">
    <source>
        <dbReference type="EMBL" id="KAJ8730435.1"/>
    </source>
</evidence>
<protein>
    <recommendedName>
        <fullName evidence="3">DNA-directed DNA polymerase family A palm domain-containing protein</fullName>
    </recommendedName>
</protein>
<feature type="region of interest" description="Disordered" evidence="2">
    <location>
        <begin position="32"/>
        <end position="53"/>
    </location>
</feature>
<dbReference type="Proteomes" id="UP001231518">
    <property type="component" value="Chromosome 9"/>
</dbReference>
<sequence>MEILGVSYQEALQVAANFNSEFCALHTSADSTGAQAHGDPRRELPGGAAGGRQLQQRRCRWPPASTVSSVHCTLAQTAPVHKLMEILGVSYQEALQVAASFNRTFPSLKAFGRDVVARCAAARGRLGTLCGRARRFTHISSEDFALKSHAERQAINFVVQGSAADLCKLAMILTEEQLRSSEPALEARLLLQIHDELVWEVREGDVHRAAAIIKQVMEGCGQRCGMGVSLPVAVSVGRDWGSMRPYSAALA</sequence>
<dbReference type="GO" id="GO:0006261">
    <property type="term" value="P:DNA-templated DNA replication"/>
    <property type="evidence" value="ECO:0007669"/>
    <property type="project" value="InterPro"/>
</dbReference>
<dbReference type="GO" id="GO:0003677">
    <property type="term" value="F:DNA binding"/>
    <property type="evidence" value="ECO:0007669"/>
    <property type="project" value="InterPro"/>
</dbReference>
<evidence type="ECO:0000259" key="3">
    <source>
        <dbReference type="SMART" id="SM00482"/>
    </source>
</evidence>
<gene>
    <name evidence="4" type="ORF">PYW07_017473</name>
</gene>
<proteinExistence type="predicted"/>
<reference evidence="4" key="1">
    <citation type="submission" date="2023-03" db="EMBL/GenBank/DDBJ databases">
        <title>Chromosome-level genomes of two armyworms, Mythimna separata and Mythimna loreyi, provide insights into the biosynthesis and reception of sex pheromones.</title>
        <authorList>
            <person name="Zhao H."/>
        </authorList>
    </citation>
    <scope>NUCLEOTIDE SEQUENCE</scope>
    <source>
        <strain evidence="4">BeijingLab</strain>
        <tissue evidence="4">Pupa</tissue>
    </source>
</reference>
<evidence type="ECO:0000256" key="1">
    <source>
        <dbReference type="ARBA" id="ARBA00022705"/>
    </source>
</evidence>
<dbReference type="GO" id="GO:0006302">
    <property type="term" value="P:double-strand break repair"/>
    <property type="evidence" value="ECO:0007669"/>
    <property type="project" value="TreeGrafter"/>
</dbReference>
<evidence type="ECO:0000313" key="5">
    <source>
        <dbReference type="Proteomes" id="UP001231518"/>
    </source>
</evidence>
<keyword evidence="1" id="KW-0235">DNA replication</keyword>
<keyword evidence="5" id="KW-1185">Reference proteome</keyword>
<comment type="caution">
    <text evidence="4">The sequence shown here is derived from an EMBL/GenBank/DDBJ whole genome shotgun (WGS) entry which is preliminary data.</text>
</comment>
<dbReference type="AlphaFoldDB" id="A0AAD7YWQ0"/>
<dbReference type="PANTHER" id="PTHR10133">
    <property type="entry name" value="DNA POLYMERASE I"/>
    <property type="match status" value="1"/>
</dbReference>
<evidence type="ECO:0000256" key="2">
    <source>
        <dbReference type="SAM" id="MobiDB-lite"/>
    </source>
</evidence>
<dbReference type="EMBL" id="JARGEI010000006">
    <property type="protein sequence ID" value="KAJ8730435.1"/>
    <property type="molecule type" value="Genomic_DNA"/>
</dbReference>
<dbReference type="InterPro" id="IPR002298">
    <property type="entry name" value="DNA_polymerase_A"/>
</dbReference>
<dbReference type="Pfam" id="PF00476">
    <property type="entry name" value="DNA_pol_A"/>
    <property type="match status" value="1"/>
</dbReference>
<dbReference type="PRINTS" id="PR00868">
    <property type="entry name" value="DNAPOLI"/>
</dbReference>
<feature type="domain" description="DNA-directed DNA polymerase family A palm" evidence="3">
    <location>
        <begin position="51"/>
        <end position="205"/>
    </location>
</feature>
<dbReference type="SUPFAM" id="SSF56672">
    <property type="entry name" value="DNA/RNA polymerases"/>
    <property type="match status" value="1"/>
</dbReference>
<dbReference type="SMART" id="SM00482">
    <property type="entry name" value="POLAc"/>
    <property type="match status" value="1"/>
</dbReference>
<dbReference type="Gene3D" id="3.30.70.370">
    <property type="match status" value="1"/>
</dbReference>